<protein>
    <submittedName>
        <fullName evidence="1">Uncharacterized protein</fullName>
    </submittedName>
</protein>
<feature type="non-terminal residue" evidence="1">
    <location>
        <position position="135"/>
    </location>
</feature>
<proteinExistence type="predicted"/>
<reference evidence="2" key="1">
    <citation type="journal article" date="2010" name="Nat. Biotechnol.">
        <title>Draft genome sequence of the oilseed species Ricinus communis.</title>
        <authorList>
            <person name="Chan A.P."/>
            <person name="Crabtree J."/>
            <person name="Zhao Q."/>
            <person name="Lorenzi H."/>
            <person name="Orvis J."/>
            <person name="Puiu D."/>
            <person name="Melake-Berhan A."/>
            <person name="Jones K.M."/>
            <person name="Redman J."/>
            <person name="Chen G."/>
            <person name="Cahoon E.B."/>
            <person name="Gedil M."/>
            <person name="Stanke M."/>
            <person name="Haas B.J."/>
            <person name="Wortman J.R."/>
            <person name="Fraser-Liggett C.M."/>
            <person name="Ravel J."/>
            <person name="Rabinowicz P.D."/>
        </authorList>
    </citation>
    <scope>NUCLEOTIDE SEQUENCE [LARGE SCALE GENOMIC DNA]</scope>
    <source>
        <strain evidence="2">cv. Hale</strain>
    </source>
</reference>
<gene>
    <name evidence="1" type="ORF">RCOM_1907310</name>
</gene>
<keyword evidence="2" id="KW-1185">Reference proteome</keyword>
<dbReference type="Proteomes" id="UP000008311">
    <property type="component" value="Unassembled WGS sequence"/>
</dbReference>
<name>B9TFU5_RICCO</name>
<sequence>MRAACPRGNPACSALPGTVEARVGVDPAAFRAGTVVEADATLAEALHEPAQHFLGQARNADVRRLARHVQRLARGRHALLDQAVVGGGGAVAGQDLQRTVEAIARDERLGRPQRFDQLRVDGDRRFPVHVAQQMA</sequence>
<organism evidence="1 2">
    <name type="scientific">Ricinus communis</name>
    <name type="common">Castor bean</name>
    <dbReference type="NCBI Taxonomy" id="3988"/>
    <lineage>
        <taxon>Eukaryota</taxon>
        <taxon>Viridiplantae</taxon>
        <taxon>Streptophyta</taxon>
        <taxon>Embryophyta</taxon>
        <taxon>Tracheophyta</taxon>
        <taxon>Spermatophyta</taxon>
        <taxon>Magnoliopsida</taxon>
        <taxon>eudicotyledons</taxon>
        <taxon>Gunneridae</taxon>
        <taxon>Pentapetalae</taxon>
        <taxon>rosids</taxon>
        <taxon>fabids</taxon>
        <taxon>Malpighiales</taxon>
        <taxon>Euphorbiaceae</taxon>
        <taxon>Acalyphoideae</taxon>
        <taxon>Acalypheae</taxon>
        <taxon>Ricinus</taxon>
    </lineage>
</organism>
<evidence type="ECO:0000313" key="1">
    <source>
        <dbReference type="EMBL" id="EEF25267.1"/>
    </source>
</evidence>
<dbReference type="EMBL" id="EQ980115">
    <property type="protein sequence ID" value="EEF25267.1"/>
    <property type="molecule type" value="Genomic_DNA"/>
</dbReference>
<dbReference type="AlphaFoldDB" id="B9TFU5"/>
<dbReference type="InParanoid" id="B9TFU5"/>
<accession>B9TFU5</accession>
<evidence type="ECO:0000313" key="2">
    <source>
        <dbReference type="Proteomes" id="UP000008311"/>
    </source>
</evidence>